<dbReference type="RefSeq" id="WP_011829392.1">
    <property type="nucleotide sequence ID" value="NC_008825.1"/>
</dbReference>
<dbReference type="Proteomes" id="UP000000366">
    <property type="component" value="Chromosome"/>
</dbReference>
<accession>A2SGR6</accession>
<name>A2SGR6_METPP</name>
<feature type="domain" description="DUF1653" evidence="1">
    <location>
        <begin position="16"/>
        <end position="76"/>
    </location>
</feature>
<evidence type="ECO:0000259" key="1">
    <source>
        <dbReference type="Pfam" id="PF07866"/>
    </source>
</evidence>
<dbReference type="AlphaFoldDB" id="A2SGR6"/>
<dbReference type="HOGENOM" id="CLU_097488_2_1_4"/>
<dbReference type="STRING" id="420662.Mpe_A1796"/>
<sequence>MALDDPLSPLPEIALGTYVHYKGARYEVLGVVRHSETLEPLVLYRPLYGDHGLWVRPFTMFTESLMVDGLLRPRFAFEHGGTAID</sequence>
<dbReference type="InterPro" id="IPR037135">
    <property type="entry name" value="DUF1653-like_dom_sf"/>
</dbReference>
<gene>
    <name evidence="2" type="ordered locus">Mpe_A1796</name>
</gene>
<organism evidence="2 3">
    <name type="scientific">Methylibium petroleiphilum (strain ATCC BAA-1232 / LMG 22953 / PM1)</name>
    <dbReference type="NCBI Taxonomy" id="420662"/>
    <lineage>
        <taxon>Bacteria</taxon>
        <taxon>Pseudomonadati</taxon>
        <taxon>Pseudomonadota</taxon>
        <taxon>Betaproteobacteria</taxon>
        <taxon>Burkholderiales</taxon>
        <taxon>Sphaerotilaceae</taxon>
        <taxon>Methylibium</taxon>
    </lineage>
</organism>
<proteinExistence type="predicted"/>
<dbReference type="eggNOG" id="COG4728">
    <property type="taxonomic scope" value="Bacteria"/>
</dbReference>
<dbReference type="KEGG" id="mpt:Mpe_A1796"/>
<protein>
    <recommendedName>
        <fullName evidence="1">DUF1653 domain-containing protein</fullName>
    </recommendedName>
</protein>
<evidence type="ECO:0000313" key="3">
    <source>
        <dbReference type="Proteomes" id="UP000000366"/>
    </source>
</evidence>
<dbReference type="EMBL" id="CP000555">
    <property type="protein sequence ID" value="ABM94755.1"/>
    <property type="molecule type" value="Genomic_DNA"/>
</dbReference>
<keyword evidence="3" id="KW-1185">Reference proteome</keyword>
<evidence type="ECO:0000313" key="2">
    <source>
        <dbReference type="EMBL" id="ABM94755.1"/>
    </source>
</evidence>
<dbReference type="Gene3D" id="2.30.30.320">
    <property type="entry name" value="DUF1653-like domain"/>
    <property type="match status" value="1"/>
</dbReference>
<dbReference type="InterPro" id="IPR023387">
    <property type="entry name" value="DUF1653-like_dom"/>
</dbReference>
<reference evidence="2 3" key="1">
    <citation type="journal article" date="2007" name="J. Bacteriol.">
        <title>Whole-genome analysis of the methyl tert-butyl ether-degrading beta-proteobacterium Methylibium petroleiphilum PM1.</title>
        <authorList>
            <person name="Kane S.R."/>
            <person name="Chakicherla A.Y."/>
            <person name="Chain P.S.G."/>
            <person name="Schmidt R."/>
            <person name="Shin M.W."/>
            <person name="Legler T.C."/>
            <person name="Scow K.M."/>
            <person name="Larimer F.W."/>
            <person name="Lucas S.M."/>
            <person name="Richardson P.M."/>
            <person name="Hristova K.R."/>
        </authorList>
    </citation>
    <scope>NUCLEOTIDE SEQUENCE [LARGE SCALE GENOMIC DNA]</scope>
    <source>
        <strain evidence="3">ATCC BAA-1232 / LMG 22953 / PM1</strain>
    </source>
</reference>
<dbReference type="Pfam" id="PF07866">
    <property type="entry name" value="DUF1653"/>
    <property type="match status" value="1"/>
</dbReference>